<feature type="compositionally biased region" description="Polar residues" evidence="1">
    <location>
        <begin position="1"/>
        <end position="10"/>
    </location>
</feature>
<dbReference type="Proteomes" id="UP000289738">
    <property type="component" value="Chromosome B01"/>
</dbReference>
<feature type="compositionally biased region" description="Basic and acidic residues" evidence="1">
    <location>
        <begin position="38"/>
        <end position="51"/>
    </location>
</feature>
<reference evidence="2 3" key="1">
    <citation type="submission" date="2019-01" db="EMBL/GenBank/DDBJ databases">
        <title>Sequencing of cultivated peanut Arachis hypogaea provides insights into genome evolution and oil improvement.</title>
        <authorList>
            <person name="Chen X."/>
        </authorList>
    </citation>
    <scope>NUCLEOTIDE SEQUENCE [LARGE SCALE GENOMIC DNA]</scope>
    <source>
        <strain evidence="3">cv. Fuhuasheng</strain>
        <tissue evidence="2">Leaves</tissue>
    </source>
</reference>
<comment type="caution">
    <text evidence="2">The sequence shown here is derived from an EMBL/GenBank/DDBJ whole genome shotgun (WGS) entry which is preliminary data.</text>
</comment>
<keyword evidence="3" id="KW-1185">Reference proteome</keyword>
<evidence type="ECO:0000313" key="3">
    <source>
        <dbReference type="Proteomes" id="UP000289738"/>
    </source>
</evidence>
<gene>
    <name evidence="2" type="ORF">Ahy_B01g056413</name>
</gene>
<organism evidence="2 3">
    <name type="scientific">Arachis hypogaea</name>
    <name type="common">Peanut</name>
    <dbReference type="NCBI Taxonomy" id="3818"/>
    <lineage>
        <taxon>Eukaryota</taxon>
        <taxon>Viridiplantae</taxon>
        <taxon>Streptophyta</taxon>
        <taxon>Embryophyta</taxon>
        <taxon>Tracheophyta</taxon>
        <taxon>Spermatophyta</taxon>
        <taxon>Magnoliopsida</taxon>
        <taxon>eudicotyledons</taxon>
        <taxon>Gunneridae</taxon>
        <taxon>Pentapetalae</taxon>
        <taxon>rosids</taxon>
        <taxon>fabids</taxon>
        <taxon>Fabales</taxon>
        <taxon>Fabaceae</taxon>
        <taxon>Papilionoideae</taxon>
        <taxon>50 kb inversion clade</taxon>
        <taxon>dalbergioids sensu lato</taxon>
        <taxon>Dalbergieae</taxon>
        <taxon>Pterocarpus clade</taxon>
        <taxon>Arachis</taxon>
    </lineage>
</organism>
<evidence type="ECO:0000256" key="1">
    <source>
        <dbReference type="SAM" id="MobiDB-lite"/>
    </source>
</evidence>
<feature type="region of interest" description="Disordered" evidence="1">
    <location>
        <begin position="1"/>
        <end position="64"/>
    </location>
</feature>
<dbReference type="AlphaFoldDB" id="A0A445AYU6"/>
<sequence>MESGSSTNVGSRADKTRRGNETREAGLGQDQGSGGINRPEENNVRSPREAADMGPKGSSHDDEADHGSDILYEYVFENFVTSVLSEDERGPVGPDFNKDNAYGDLQFELRMQFATMKQFKMVLKDVFVNDGRDFMYVKNELGRVRVKCIEKDCPRLIYVSINSTSKIFKVKIFYIEYTCGRDYRSNLADRKWVAKKLEKRLKIQPKLTPREAMEHMKQDYNVQLNGKMITHALK</sequence>
<proteinExistence type="predicted"/>
<evidence type="ECO:0000313" key="2">
    <source>
        <dbReference type="EMBL" id="RYR31588.1"/>
    </source>
</evidence>
<accession>A0A445AYU6</accession>
<dbReference type="EMBL" id="SDMP01000011">
    <property type="protein sequence ID" value="RYR31588.1"/>
    <property type="molecule type" value="Genomic_DNA"/>
</dbReference>
<feature type="compositionally biased region" description="Basic and acidic residues" evidence="1">
    <location>
        <begin position="12"/>
        <end position="24"/>
    </location>
</feature>
<name>A0A445AYU6_ARAHY</name>
<protein>
    <submittedName>
        <fullName evidence="2">Uncharacterized protein</fullName>
    </submittedName>
</protein>